<dbReference type="PROSITE" id="PS50042">
    <property type="entry name" value="CNMP_BINDING_3"/>
    <property type="match status" value="1"/>
</dbReference>
<dbReference type="Pfam" id="PF00027">
    <property type="entry name" value="cNMP_binding"/>
    <property type="match status" value="1"/>
</dbReference>
<gene>
    <name evidence="2" type="ordered locus">Cpin_2716</name>
</gene>
<evidence type="ECO:0000313" key="2">
    <source>
        <dbReference type="EMBL" id="ACU60197.1"/>
    </source>
</evidence>
<organism evidence="2 3">
    <name type="scientific">Chitinophaga pinensis (strain ATCC 43595 / DSM 2588 / LMG 13176 / NBRC 15968 / NCIMB 11800 / UQM 2034)</name>
    <dbReference type="NCBI Taxonomy" id="485918"/>
    <lineage>
        <taxon>Bacteria</taxon>
        <taxon>Pseudomonadati</taxon>
        <taxon>Bacteroidota</taxon>
        <taxon>Chitinophagia</taxon>
        <taxon>Chitinophagales</taxon>
        <taxon>Chitinophagaceae</taxon>
        <taxon>Chitinophaga</taxon>
    </lineage>
</organism>
<proteinExistence type="predicted"/>
<dbReference type="Gene3D" id="2.60.120.10">
    <property type="entry name" value="Jelly Rolls"/>
    <property type="match status" value="1"/>
</dbReference>
<protein>
    <submittedName>
        <fullName evidence="2">Transcriptional regulator, Crp/Fnr family</fullName>
    </submittedName>
</protein>
<dbReference type="InterPro" id="IPR014710">
    <property type="entry name" value="RmlC-like_jellyroll"/>
</dbReference>
<evidence type="ECO:0000313" key="3">
    <source>
        <dbReference type="Proteomes" id="UP000002215"/>
    </source>
</evidence>
<dbReference type="Proteomes" id="UP000002215">
    <property type="component" value="Chromosome"/>
</dbReference>
<feature type="domain" description="Cyclic nucleotide-binding" evidence="1">
    <location>
        <begin position="10"/>
        <end position="113"/>
    </location>
</feature>
<dbReference type="AlphaFoldDB" id="A0A979G3N7"/>
<dbReference type="RefSeq" id="WP_012790373.1">
    <property type="nucleotide sequence ID" value="NC_013132.1"/>
</dbReference>
<reference evidence="2 3" key="2">
    <citation type="journal article" date="2010" name="Stand. Genomic Sci.">
        <title>Complete genome sequence of Chitinophaga pinensis type strain (UQM 2034).</title>
        <authorList>
            <person name="Glavina Del Rio T."/>
            <person name="Abt B."/>
            <person name="Spring S."/>
            <person name="Lapidus A."/>
            <person name="Nolan M."/>
            <person name="Tice H."/>
            <person name="Copeland A."/>
            <person name="Cheng J.F."/>
            <person name="Chen F."/>
            <person name="Bruce D."/>
            <person name="Goodwin L."/>
            <person name="Pitluck S."/>
            <person name="Ivanova N."/>
            <person name="Mavromatis K."/>
            <person name="Mikhailova N."/>
            <person name="Pati A."/>
            <person name="Chen A."/>
            <person name="Palaniappan K."/>
            <person name="Land M."/>
            <person name="Hauser L."/>
            <person name="Chang Y.J."/>
            <person name="Jeffries C.D."/>
            <person name="Chain P."/>
            <person name="Saunders E."/>
            <person name="Detter J.C."/>
            <person name="Brettin T."/>
            <person name="Rohde M."/>
            <person name="Goker M."/>
            <person name="Bristow J."/>
            <person name="Eisen J.A."/>
            <person name="Markowitz V."/>
            <person name="Hugenholtz P."/>
            <person name="Kyrpides N.C."/>
            <person name="Klenk H.P."/>
            <person name="Lucas S."/>
        </authorList>
    </citation>
    <scope>NUCLEOTIDE SEQUENCE [LARGE SCALE GENOMIC DNA]</scope>
    <source>
        <strain evidence="3">ATCC 43595 / DSM 2588 / LMG 13176 / NBRC 15968 / NCIMB 11800 / UQM 2034</strain>
    </source>
</reference>
<dbReference type="CDD" id="cd00038">
    <property type="entry name" value="CAP_ED"/>
    <property type="match status" value="1"/>
</dbReference>
<dbReference type="InterPro" id="IPR000595">
    <property type="entry name" value="cNMP-bd_dom"/>
</dbReference>
<dbReference type="KEGG" id="cpi:Cpin_2716"/>
<name>A0A979G3N7_CHIPD</name>
<dbReference type="SUPFAM" id="SSF51206">
    <property type="entry name" value="cAMP-binding domain-like"/>
    <property type="match status" value="1"/>
</dbReference>
<accession>A0A979G3N7</accession>
<sequence length="189" mass="21588">MNELTKILLEYSSFNHQEIELISDRIRHRELSRGDYLLKSGRIARELAFVTSGIIRVALQSETGDDITRAFIPEYHFALNFNSLNNQVASGVSFIAVTDCRLLVIVEQDLTELGNTIPHWQRFLSNIAVKVLSNKMNLLNDMMLQDAETRYLEFLKIYPGLANRIPLSTLASYLGINQSTLSRIRRNIS</sequence>
<evidence type="ECO:0000259" key="1">
    <source>
        <dbReference type="PROSITE" id="PS50042"/>
    </source>
</evidence>
<dbReference type="InterPro" id="IPR018490">
    <property type="entry name" value="cNMP-bd_dom_sf"/>
</dbReference>
<dbReference type="EMBL" id="CP001699">
    <property type="protein sequence ID" value="ACU60197.1"/>
    <property type="molecule type" value="Genomic_DNA"/>
</dbReference>
<reference evidence="3" key="1">
    <citation type="submission" date="2009-08" db="EMBL/GenBank/DDBJ databases">
        <title>The complete genome of Chitinophaga pinensis DSM 2588.</title>
        <authorList>
            <consortium name="US DOE Joint Genome Institute (JGI-PGF)"/>
            <person name="Lucas S."/>
            <person name="Copeland A."/>
            <person name="Lapidus A."/>
            <person name="Glavina del Rio T."/>
            <person name="Dalin E."/>
            <person name="Tice H."/>
            <person name="Bruce D."/>
            <person name="Goodwin L."/>
            <person name="Pitluck S."/>
            <person name="Kyrpides N."/>
            <person name="Mavromatis K."/>
            <person name="Ivanova N."/>
            <person name="Mikhailova N."/>
            <person name="Sims D."/>
            <person name="Meinche L."/>
            <person name="Brettin T."/>
            <person name="Detter J.C."/>
            <person name="Han C."/>
            <person name="Larimer F."/>
            <person name="Land M."/>
            <person name="Hauser L."/>
            <person name="Markowitz V."/>
            <person name="Cheng J.-F."/>
            <person name="Hugenholtz P."/>
            <person name="Woyke T."/>
            <person name="Wu D."/>
            <person name="Spring S."/>
            <person name="Klenk H.-P."/>
            <person name="Eisen J.A."/>
        </authorList>
    </citation>
    <scope>NUCLEOTIDE SEQUENCE [LARGE SCALE GENOMIC DNA]</scope>
    <source>
        <strain evidence="3">ATCC 43595 / DSM 2588 / LMG 13176 / NBRC 15968 / NCIMB 11800 / UQM 2034</strain>
    </source>
</reference>